<dbReference type="InterPro" id="IPR042099">
    <property type="entry name" value="ANL_N_sf"/>
</dbReference>
<dbReference type="InterPro" id="IPR000873">
    <property type="entry name" value="AMP-dep_synth/lig_dom"/>
</dbReference>
<evidence type="ECO:0000313" key="5">
    <source>
        <dbReference type="EMBL" id="MDR7156833.1"/>
    </source>
</evidence>
<dbReference type="InterPro" id="IPR020845">
    <property type="entry name" value="AMP-binding_CS"/>
</dbReference>
<dbReference type="Gene3D" id="3.30.300.30">
    <property type="match status" value="1"/>
</dbReference>
<dbReference type="InterPro" id="IPR045851">
    <property type="entry name" value="AMP-bd_C_sf"/>
</dbReference>
<organism evidence="5 6">
    <name type="scientific">Sphingobium xenophagum</name>
    <dbReference type="NCBI Taxonomy" id="121428"/>
    <lineage>
        <taxon>Bacteria</taxon>
        <taxon>Pseudomonadati</taxon>
        <taxon>Pseudomonadota</taxon>
        <taxon>Alphaproteobacteria</taxon>
        <taxon>Sphingomonadales</taxon>
        <taxon>Sphingomonadaceae</taxon>
        <taxon>Sphingobium</taxon>
    </lineage>
</organism>
<feature type="domain" description="AMP-dependent synthetase/ligase" evidence="3">
    <location>
        <begin position="28"/>
        <end position="417"/>
    </location>
</feature>
<evidence type="ECO:0000313" key="6">
    <source>
        <dbReference type="Proteomes" id="UP001267638"/>
    </source>
</evidence>
<evidence type="ECO:0000259" key="4">
    <source>
        <dbReference type="Pfam" id="PF13193"/>
    </source>
</evidence>
<name>A0ABU1X5H3_SPHXE</name>
<dbReference type="Proteomes" id="UP001267638">
    <property type="component" value="Unassembled WGS sequence"/>
</dbReference>
<dbReference type="Pfam" id="PF00501">
    <property type="entry name" value="AMP-binding"/>
    <property type="match status" value="1"/>
</dbReference>
<evidence type="ECO:0000256" key="1">
    <source>
        <dbReference type="ARBA" id="ARBA00006432"/>
    </source>
</evidence>
<dbReference type="Gene3D" id="3.40.50.12780">
    <property type="entry name" value="N-terminal domain of ligase-like"/>
    <property type="match status" value="1"/>
</dbReference>
<dbReference type="EC" id="6.2.1.-" evidence="5"/>
<sequence>MTQMQQPSLVTGASAPALLDGCIGEALAAAARRWPDQDALIVRHQDIRWSYAELFDKVEQLAAALIDIGLEPGDRVGVWSQNNSEWVLAQFATAMAGIIQVNINPAYRTHELEHALKKTGCRAIILSPYFRTSSYVDILRELAPEIAASKAGELRSQKLPDLQWAICLGHDVPVGMIAFPDLMASASQHGRERVRAIASTLRPDDSINIQFTSGTTGTPKGAALTHRNILNNGFFVGQGIKLNSSDRLCLPVPLYHCFGMVMANLACITHGACMVQPAEHFDAQLTLDAVAAERCTVLYGVPTMFIAMLDHPSFEQYDLSSLRTGIMAGSPCPPATMRKVMDLMNMKEVTIAYGMTETSPVSFQSSTEDPVELRINTVGRIHPHLEAKVVNNLFETLPVDQTGELVVRGYSVMAGYWGDDAATQEAIRDGWMHTGDLASIDSDGYCQIVGRSKDMVIRGGENIYPAEVESFLHSHPKIRDVQCIGIPDDRFGEELCACVIVQQGEVLNPEEIVSFCKGRISHYKIPRYIEFVESFPLTVTGKVQKFLLRETICRKIGI</sequence>
<comment type="similarity">
    <text evidence="1">Belongs to the ATP-dependent AMP-binding enzyme family.</text>
</comment>
<dbReference type="InterPro" id="IPR025110">
    <property type="entry name" value="AMP-bd_C"/>
</dbReference>
<keyword evidence="2 5" id="KW-0436">Ligase</keyword>
<proteinExistence type="inferred from homology"/>
<evidence type="ECO:0000259" key="3">
    <source>
        <dbReference type="Pfam" id="PF00501"/>
    </source>
</evidence>
<dbReference type="PANTHER" id="PTHR43201">
    <property type="entry name" value="ACYL-COA SYNTHETASE"/>
    <property type="match status" value="1"/>
</dbReference>
<dbReference type="GO" id="GO:0016874">
    <property type="term" value="F:ligase activity"/>
    <property type="evidence" value="ECO:0007669"/>
    <property type="project" value="UniProtKB-KW"/>
</dbReference>
<dbReference type="PROSITE" id="PS00455">
    <property type="entry name" value="AMP_BINDING"/>
    <property type="match status" value="1"/>
</dbReference>
<gene>
    <name evidence="5" type="ORF">J2W40_003679</name>
</gene>
<dbReference type="PANTHER" id="PTHR43201:SF5">
    <property type="entry name" value="MEDIUM-CHAIN ACYL-COA LIGASE ACSF2, MITOCHONDRIAL"/>
    <property type="match status" value="1"/>
</dbReference>
<keyword evidence="6" id="KW-1185">Reference proteome</keyword>
<reference evidence="5 6" key="1">
    <citation type="submission" date="2023-07" db="EMBL/GenBank/DDBJ databases">
        <title>Sorghum-associated microbial communities from plants grown in Nebraska, USA.</title>
        <authorList>
            <person name="Schachtman D."/>
        </authorList>
    </citation>
    <scope>NUCLEOTIDE SEQUENCE [LARGE SCALE GENOMIC DNA]</scope>
    <source>
        <strain evidence="5 6">4256</strain>
    </source>
</reference>
<accession>A0ABU1X5H3</accession>
<comment type="caution">
    <text evidence="5">The sequence shown here is derived from an EMBL/GenBank/DDBJ whole genome shotgun (WGS) entry which is preliminary data.</text>
</comment>
<dbReference type="SUPFAM" id="SSF56801">
    <property type="entry name" value="Acetyl-CoA synthetase-like"/>
    <property type="match status" value="1"/>
</dbReference>
<protein>
    <submittedName>
        <fullName evidence="5">Fatty-acyl-CoA synthase</fullName>
        <ecNumber evidence="5">6.2.1.-</ecNumber>
    </submittedName>
</protein>
<feature type="domain" description="AMP-binding enzyme C-terminal" evidence="4">
    <location>
        <begin position="467"/>
        <end position="542"/>
    </location>
</feature>
<dbReference type="EMBL" id="JAVDWV010000021">
    <property type="protein sequence ID" value="MDR7156833.1"/>
    <property type="molecule type" value="Genomic_DNA"/>
</dbReference>
<evidence type="ECO:0000256" key="2">
    <source>
        <dbReference type="ARBA" id="ARBA00022598"/>
    </source>
</evidence>
<dbReference type="Pfam" id="PF13193">
    <property type="entry name" value="AMP-binding_C"/>
    <property type="match status" value="1"/>
</dbReference>
<dbReference type="CDD" id="cd05917">
    <property type="entry name" value="FACL_like_2"/>
    <property type="match status" value="1"/>
</dbReference>